<dbReference type="PIRSF" id="PIRSF017082">
    <property type="entry name" value="YflP"/>
    <property type="match status" value="1"/>
</dbReference>
<protein>
    <submittedName>
        <fullName evidence="2">Tripartite tricarboxylate transporter substrate binding protein</fullName>
    </submittedName>
</protein>
<dbReference type="EMBL" id="JABBFX010000001">
    <property type="protein sequence ID" value="NML42262.1"/>
    <property type="molecule type" value="Genomic_DNA"/>
</dbReference>
<gene>
    <name evidence="2" type="ORF">HHL11_00780</name>
</gene>
<comment type="caution">
    <text evidence="2">The sequence shown here is derived from an EMBL/GenBank/DDBJ whole genome shotgun (WGS) entry which is preliminary data.</text>
</comment>
<dbReference type="SUPFAM" id="SSF53850">
    <property type="entry name" value="Periplasmic binding protein-like II"/>
    <property type="match status" value="1"/>
</dbReference>
<dbReference type="Pfam" id="PF03401">
    <property type="entry name" value="TctC"/>
    <property type="match status" value="1"/>
</dbReference>
<dbReference type="PANTHER" id="PTHR42928">
    <property type="entry name" value="TRICARBOXYLATE-BINDING PROTEIN"/>
    <property type="match status" value="1"/>
</dbReference>
<proteinExistence type="inferred from homology"/>
<dbReference type="PANTHER" id="PTHR42928:SF5">
    <property type="entry name" value="BLR1237 PROTEIN"/>
    <property type="match status" value="1"/>
</dbReference>
<evidence type="ECO:0000313" key="3">
    <source>
        <dbReference type="Proteomes" id="UP000541185"/>
    </source>
</evidence>
<dbReference type="CDD" id="cd07012">
    <property type="entry name" value="PBP2_Bug_TTT"/>
    <property type="match status" value="1"/>
</dbReference>
<dbReference type="RefSeq" id="WP_169416481.1">
    <property type="nucleotide sequence ID" value="NZ_JABBFX010000001.1"/>
</dbReference>
<organism evidence="2 3">
    <name type="scientific">Ramlibacter agri</name>
    <dbReference type="NCBI Taxonomy" id="2728837"/>
    <lineage>
        <taxon>Bacteria</taxon>
        <taxon>Pseudomonadati</taxon>
        <taxon>Pseudomonadota</taxon>
        <taxon>Betaproteobacteria</taxon>
        <taxon>Burkholderiales</taxon>
        <taxon>Comamonadaceae</taxon>
        <taxon>Ramlibacter</taxon>
    </lineage>
</organism>
<dbReference type="InterPro" id="IPR005064">
    <property type="entry name" value="BUG"/>
</dbReference>
<dbReference type="AlphaFoldDB" id="A0A848GYA4"/>
<dbReference type="Proteomes" id="UP000541185">
    <property type="component" value="Unassembled WGS sequence"/>
</dbReference>
<dbReference type="InterPro" id="IPR042100">
    <property type="entry name" value="Bug_dom1"/>
</dbReference>
<dbReference type="Gene3D" id="3.40.190.150">
    <property type="entry name" value="Bordetella uptake gene, domain 1"/>
    <property type="match status" value="1"/>
</dbReference>
<dbReference type="Gene3D" id="3.40.190.10">
    <property type="entry name" value="Periplasmic binding protein-like II"/>
    <property type="match status" value="1"/>
</dbReference>
<sequence>MNNILRHLRIQPRRCATSAAGAGLSRSVAAALIALAAFNPFAASQAGTFPERSIELIVPSSPGAPIDIVARAIAPSMAAALKQPVVVQNVAGAGGVIGATRLARAPKDGYTIGIASSNIVIAPSLYKLQYNAQSDIAAVTILAEGRMVLAANSAVPAKGVQDLLKLAAARSSERSLTYGSQGVGSIAHLEFELFRDATKASFLHVPYKGSDQMYAALSAGEIDVAFVAASAAMNLEKSGRIKVLGVMGDQRVSGLPGIPTMKEQGVKVMDTTSWIGMFAPSGVDAAVMDRIRNEAVRALNSPEVRKVLGAAGYQFVGNGRAQAQATYLSDLRRYQTLITEHNIKVSE</sequence>
<reference evidence="2 3" key="1">
    <citation type="submission" date="2020-04" db="EMBL/GenBank/DDBJ databases">
        <title>Ramlibacter sp. G-1-2-2 isolated from soil.</title>
        <authorList>
            <person name="Dahal R.H."/>
        </authorList>
    </citation>
    <scope>NUCLEOTIDE SEQUENCE [LARGE SCALE GENOMIC DNA]</scope>
    <source>
        <strain evidence="2 3">G-1-2-2</strain>
    </source>
</reference>
<comment type="similarity">
    <text evidence="1">Belongs to the UPF0065 (bug) family.</text>
</comment>
<keyword evidence="3" id="KW-1185">Reference proteome</keyword>
<evidence type="ECO:0000313" key="2">
    <source>
        <dbReference type="EMBL" id="NML42262.1"/>
    </source>
</evidence>
<evidence type="ECO:0000256" key="1">
    <source>
        <dbReference type="ARBA" id="ARBA00006987"/>
    </source>
</evidence>
<accession>A0A848GYA4</accession>
<name>A0A848GYA4_9BURK</name>